<name>A0A2S5A073_9SPHI</name>
<keyword evidence="1 4" id="KW-0808">Transferase</keyword>
<comment type="caution">
    <text evidence="4">The sequence shown here is derived from an EMBL/GenBank/DDBJ whole genome shotgun (WGS) entry which is preliminary data.</text>
</comment>
<dbReference type="Proteomes" id="UP000236893">
    <property type="component" value="Unassembled WGS sequence"/>
</dbReference>
<gene>
    <name evidence="4" type="ORF">C3K47_12095</name>
</gene>
<dbReference type="EMBL" id="PQVF01000008">
    <property type="protein sequence ID" value="POY35945.1"/>
    <property type="molecule type" value="Genomic_DNA"/>
</dbReference>
<dbReference type="SUPFAM" id="SSF55729">
    <property type="entry name" value="Acyl-CoA N-acyltransferases (Nat)"/>
    <property type="match status" value="1"/>
</dbReference>
<dbReference type="Pfam" id="PF00583">
    <property type="entry name" value="Acetyltransf_1"/>
    <property type="match status" value="1"/>
</dbReference>
<evidence type="ECO:0000313" key="5">
    <source>
        <dbReference type="Proteomes" id="UP000236893"/>
    </source>
</evidence>
<dbReference type="InterPro" id="IPR051556">
    <property type="entry name" value="N-term/lysine_N-AcTrnsfr"/>
</dbReference>
<dbReference type="Gene3D" id="3.40.630.30">
    <property type="match status" value="1"/>
</dbReference>
<evidence type="ECO:0000313" key="4">
    <source>
        <dbReference type="EMBL" id="POY35945.1"/>
    </source>
</evidence>
<dbReference type="PANTHER" id="PTHR42919">
    <property type="entry name" value="N-ALPHA-ACETYLTRANSFERASE"/>
    <property type="match status" value="1"/>
</dbReference>
<evidence type="ECO:0000256" key="1">
    <source>
        <dbReference type="ARBA" id="ARBA00022679"/>
    </source>
</evidence>
<dbReference type="OrthoDB" id="7205533at2"/>
<evidence type="ECO:0000256" key="2">
    <source>
        <dbReference type="ARBA" id="ARBA00023315"/>
    </source>
</evidence>
<dbReference type="GO" id="GO:0016747">
    <property type="term" value="F:acyltransferase activity, transferring groups other than amino-acyl groups"/>
    <property type="evidence" value="ECO:0007669"/>
    <property type="project" value="InterPro"/>
</dbReference>
<organism evidence="4 5">
    <name type="scientific">Solitalea longa</name>
    <dbReference type="NCBI Taxonomy" id="2079460"/>
    <lineage>
        <taxon>Bacteria</taxon>
        <taxon>Pseudomonadati</taxon>
        <taxon>Bacteroidota</taxon>
        <taxon>Sphingobacteriia</taxon>
        <taxon>Sphingobacteriales</taxon>
        <taxon>Sphingobacteriaceae</taxon>
        <taxon>Solitalea</taxon>
    </lineage>
</organism>
<keyword evidence="2" id="KW-0012">Acyltransferase</keyword>
<protein>
    <submittedName>
        <fullName evidence="4">GNAT family N-acetyltransferase</fullName>
    </submittedName>
</protein>
<dbReference type="PANTHER" id="PTHR42919:SF8">
    <property type="entry name" value="N-ALPHA-ACETYLTRANSFERASE 50"/>
    <property type="match status" value="1"/>
</dbReference>
<feature type="domain" description="N-acetyltransferase" evidence="3">
    <location>
        <begin position="6"/>
        <end position="175"/>
    </location>
</feature>
<keyword evidence="5" id="KW-1185">Reference proteome</keyword>
<dbReference type="InterPro" id="IPR000182">
    <property type="entry name" value="GNAT_dom"/>
</dbReference>
<dbReference type="RefSeq" id="WP_103789407.1">
    <property type="nucleotide sequence ID" value="NZ_PQVF01000008.1"/>
</dbReference>
<evidence type="ECO:0000259" key="3">
    <source>
        <dbReference type="PROSITE" id="PS51186"/>
    </source>
</evidence>
<dbReference type="InterPro" id="IPR016181">
    <property type="entry name" value="Acyl_CoA_acyltransferase"/>
</dbReference>
<dbReference type="PROSITE" id="PS51186">
    <property type="entry name" value="GNAT"/>
    <property type="match status" value="1"/>
</dbReference>
<dbReference type="AlphaFoldDB" id="A0A2S5A073"/>
<dbReference type="CDD" id="cd04301">
    <property type="entry name" value="NAT_SF"/>
    <property type="match status" value="1"/>
</dbReference>
<reference evidence="4 5" key="1">
    <citation type="submission" date="2018-01" db="EMBL/GenBank/DDBJ databases">
        <authorList>
            <person name="Gaut B.S."/>
            <person name="Morton B.R."/>
            <person name="Clegg M.T."/>
            <person name="Duvall M.R."/>
        </authorList>
    </citation>
    <scope>NUCLEOTIDE SEQUENCE [LARGE SCALE GENOMIC DNA]</scope>
    <source>
        <strain evidence="4 5">HR-AV</strain>
    </source>
</reference>
<sequence length="177" mass="20409">MDSAKISISKASTADIDQLELISCKTFYEAFASENTEDDMQKYLEESFNQQKLLKELNNNTSAFYFISIEDKKVGYLKVNSSAGQSELKTDNSLEIERIYILQEFQGQRLGQALVDKAIEIARKMACDFVWLGVWEKNLKAIEFYKRNGFVEFDKHVFVLGNDVQTDLMMKRELNAI</sequence>
<proteinExistence type="predicted"/>
<accession>A0A2S5A073</accession>